<dbReference type="InterPro" id="IPR050595">
    <property type="entry name" value="Bact_response_regulator"/>
</dbReference>
<feature type="non-terminal residue" evidence="4">
    <location>
        <position position="163"/>
    </location>
</feature>
<comment type="caution">
    <text evidence="4">The sequence shown here is derived from an EMBL/GenBank/DDBJ whole genome shotgun (WGS) entry which is preliminary data.</text>
</comment>
<name>A0ABS2DWP4_9BURK</name>
<evidence type="ECO:0000313" key="5">
    <source>
        <dbReference type="Proteomes" id="UP000715095"/>
    </source>
</evidence>
<feature type="domain" description="Response regulatory" evidence="3">
    <location>
        <begin position="13"/>
        <end position="127"/>
    </location>
</feature>
<keyword evidence="5" id="KW-1185">Reference proteome</keyword>
<dbReference type="PROSITE" id="PS50110">
    <property type="entry name" value="RESPONSE_REGULATORY"/>
    <property type="match status" value="1"/>
</dbReference>
<protein>
    <submittedName>
        <fullName evidence="4">Response regulator transcription factor</fullName>
    </submittedName>
</protein>
<dbReference type="EMBL" id="JACJJC010000136">
    <property type="protein sequence ID" value="MBM6705130.1"/>
    <property type="molecule type" value="Genomic_DNA"/>
</dbReference>
<dbReference type="Pfam" id="PF00072">
    <property type="entry name" value="Response_reg"/>
    <property type="match status" value="1"/>
</dbReference>
<dbReference type="SMART" id="SM00448">
    <property type="entry name" value="REC"/>
    <property type="match status" value="1"/>
</dbReference>
<dbReference type="RefSeq" id="WP_205104853.1">
    <property type="nucleotide sequence ID" value="NZ_JACJJC010000136.1"/>
</dbReference>
<proteinExistence type="predicted"/>
<dbReference type="Gene3D" id="3.40.50.2300">
    <property type="match status" value="1"/>
</dbReference>
<sequence length="163" mass="18177">MCELNNVSRHHALIRIVDDDAELRHDIELLLQLESWQTATYADAEDFLARFDAARPGCIVLDIRMPGMSGSELQERLLEAGCRLPVIVLTGHGDMDLAIHSFRLGAADFLQKPLHPEELLRAVAKAANKDWVEREKEKAASPAARFAQLTEAERAVLRKVAQG</sequence>
<reference evidence="4 5" key="1">
    <citation type="journal article" date="2021" name="Sci. Rep.">
        <title>The distribution of antibiotic resistance genes in chicken gut microbiota commensals.</title>
        <authorList>
            <person name="Juricova H."/>
            <person name="Matiasovicova J."/>
            <person name="Kubasova T."/>
            <person name="Cejkova D."/>
            <person name="Rychlik I."/>
        </authorList>
    </citation>
    <scope>NUCLEOTIDE SEQUENCE [LARGE SCALE GENOMIC DNA]</scope>
    <source>
        <strain evidence="4 5">An829</strain>
    </source>
</reference>
<dbReference type="Proteomes" id="UP000715095">
    <property type="component" value="Unassembled WGS sequence"/>
</dbReference>
<keyword evidence="1 2" id="KW-0597">Phosphoprotein</keyword>
<organism evidence="4 5">
    <name type="scientific">Sutterella massiliensis</name>
    <dbReference type="NCBI Taxonomy" id="1816689"/>
    <lineage>
        <taxon>Bacteria</taxon>
        <taxon>Pseudomonadati</taxon>
        <taxon>Pseudomonadota</taxon>
        <taxon>Betaproteobacteria</taxon>
        <taxon>Burkholderiales</taxon>
        <taxon>Sutterellaceae</taxon>
        <taxon>Sutterella</taxon>
    </lineage>
</organism>
<feature type="modified residue" description="4-aspartylphosphate" evidence="2">
    <location>
        <position position="62"/>
    </location>
</feature>
<dbReference type="PANTHER" id="PTHR44591:SF25">
    <property type="entry name" value="CHEMOTAXIS TWO-COMPONENT RESPONSE REGULATOR"/>
    <property type="match status" value="1"/>
</dbReference>
<dbReference type="InterPro" id="IPR011006">
    <property type="entry name" value="CheY-like_superfamily"/>
</dbReference>
<evidence type="ECO:0000256" key="1">
    <source>
        <dbReference type="ARBA" id="ARBA00022553"/>
    </source>
</evidence>
<evidence type="ECO:0000256" key="2">
    <source>
        <dbReference type="PROSITE-ProRule" id="PRU00169"/>
    </source>
</evidence>
<dbReference type="PANTHER" id="PTHR44591">
    <property type="entry name" value="STRESS RESPONSE REGULATOR PROTEIN 1"/>
    <property type="match status" value="1"/>
</dbReference>
<dbReference type="SUPFAM" id="SSF52172">
    <property type="entry name" value="CheY-like"/>
    <property type="match status" value="1"/>
</dbReference>
<dbReference type="InterPro" id="IPR001789">
    <property type="entry name" value="Sig_transdc_resp-reg_receiver"/>
</dbReference>
<evidence type="ECO:0000259" key="3">
    <source>
        <dbReference type="PROSITE" id="PS50110"/>
    </source>
</evidence>
<gene>
    <name evidence="4" type="ORF">H6A60_11710</name>
</gene>
<accession>A0ABS2DWP4</accession>
<evidence type="ECO:0000313" key="4">
    <source>
        <dbReference type="EMBL" id="MBM6705130.1"/>
    </source>
</evidence>